<dbReference type="Pfam" id="PF00581">
    <property type="entry name" value="Rhodanese"/>
    <property type="match status" value="1"/>
</dbReference>
<sequence>MITGRFLITAGIAAAVLALTACSSGQKSAAGKETQKTEAQQEKAGTENRPAQQEENGTEARTAQQAESRTEAQASQYVKYRPEEAKEVMDSDEALIVVDVRTPEEYAESRIGDAINIPVEEIGEEMPGELPDLDAKIMVYCRSGVRSKNAAEKLLDLGYKNIIDIGGIKDWPYETVSGEKQ</sequence>
<dbReference type="PANTHER" id="PTHR44086:SF10">
    <property type="entry name" value="THIOSULFATE SULFURTRANSFERASE_RHODANESE-LIKE DOMAIN-CONTAINING PROTEIN 3"/>
    <property type="match status" value="1"/>
</dbReference>
<dbReference type="SMART" id="SM00450">
    <property type="entry name" value="RHOD"/>
    <property type="match status" value="1"/>
</dbReference>
<feature type="chain" id="PRO_5043579593" evidence="2">
    <location>
        <begin position="30"/>
        <end position="181"/>
    </location>
</feature>
<feature type="signal peptide" evidence="2">
    <location>
        <begin position="1"/>
        <end position="29"/>
    </location>
</feature>
<evidence type="ECO:0000313" key="4">
    <source>
        <dbReference type="Proteomes" id="UP001055091"/>
    </source>
</evidence>
<dbReference type="AlphaFoldDB" id="A0A413WY07"/>
<dbReference type="GO" id="GO:0004792">
    <property type="term" value="F:thiosulfate-cyanide sulfurtransferase activity"/>
    <property type="evidence" value="ECO:0007669"/>
    <property type="project" value="TreeGrafter"/>
</dbReference>
<reference evidence="3" key="1">
    <citation type="submission" date="2022-01" db="EMBL/GenBank/DDBJ databases">
        <title>Novel bile acid biosynthetic pathways are enriched in the microbiome of centenarians.</title>
        <authorList>
            <person name="Sato Y."/>
            <person name="Atarashi K."/>
            <person name="Plichta R.D."/>
            <person name="Arai Y."/>
            <person name="Sasajima S."/>
            <person name="Kearney M.S."/>
            <person name="Suda W."/>
            <person name="Takeshita K."/>
            <person name="Sasaki T."/>
            <person name="Okamoto S."/>
            <person name="Skelly N.A."/>
            <person name="Okamura Y."/>
            <person name="Vlamakis H."/>
            <person name="Li Y."/>
            <person name="Tanoue T."/>
            <person name="Takei H."/>
            <person name="Nittono H."/>
            <person name="Narushima S."/>
            <person name="Irie J."/>
            <person name="Itoh H."/>
            <person name="Moriya K."/>
            <person name="Sugiura Y."/>
            <person name="Suematsu M."/>
            <person name="Moritoki N."/>
            <person name="Shibata S."/>
            <person name="Littman R.D."/>
            <person name="Fischbach A.M."/>
            <person name="Uwamino Y."/>
            <person name="Inoue T."/>
            <person name="Honda A."/>
            <person name="Hattori M."/>
            <person name="Murai T."/>
            <person name="Xavier J.R."/>
            <person name="Hirose N."/>
            <person name="Honda K."/>
        </authorList>
    </citation>
    <scope>NUCLEOTIDE SEQUENCE</scope>
    <source>
        <strain evidence="3">CE91-St55</strain>
    </source>
</reference>
<dbReference type="InterPro" id="IPR036873">
    <property type="entry name" value="Rhodanese-like_dom_sf"/>
</dbReference>
<name>A0A413WY07_9FIRM</name>
<evidence type="ECO:0000313" key="3">
    <source>
        <dbReference type="EMBL" id="GKH02501.1"/>
    </source>
</evidence>
<dbReference type="PROSITE" id="PS50206">
    <property type="entry name" value="RHODANESE_3"/>
    <property type="match status" value="1"/>
</dbReference>
<feature type="compositionally biased region" description="Polar residues" evidence="1">
    <location>
        <begin position="49"/>
        <end position="76"/>
    </location>
</feature>
<dbReference type="Proteomes" id="UP001055091">
    <property type="component" value="Unassembled WGS sequence"/>
</dbReference>
<organism evidence="3 4">
    <name type="scientific">Hungatella hathewayi</name>
    <dbReference type="NCBI Taxonomy" id="154046"/>
    <lineage>
        <taxon>Bacteria</taxon>
        <taxon>Bacillati</taxon>
        <taxon>Bacillota</taxon>
        <taxon>Clostridia</taxon>
        <taxon>Lachnospirales</taxon>
        <taxon>Lachnospiraceae</taxon>
        <taxon>Hungatella</taxon>
    </lineage>
</organism>
<dbReference type="InterPro" id="IPR001763">
    <property type="entry name" value="Rhodanese-like_dom"/>
</dbReference>
<feature type="compositionally biased region" description="Basic and acidic residues" evidence="1">
    <location>
        <begin position="33"/>
        <end position="46"/>
    </location>
</feature>
<evidence type="ECO:0000256" key="1">
    <source>
        <dbReference type="SAM" id="MobiDB-lite"/>
    </source>
</evidence>
<dbReference type="PANTHER" id="PTHR44086">
    <property type="entry name" value="THIOSULFATE SULFURTRANSFERASE RDL2, MITOCHONDRIAL-RELATED"/>
    <property type="match status" value="1"/>
</dbReference>
<evidence type="ECO:0000256" key="2">
    <source>
        <dbReference type="SAM" id="SignalP"/>
    </source>
</evidence>
<dbReference type="PROSITE" id="PS51257">
    <property type="entry name" value="PROKAR_LIPOPROTEIN"/>
    <property type="match status" value="1"/>
</dbReference>
<keyword evidence="2" id="KW-0732">Signal</keyword>
<comment type="caution">
    <text evidence="3">The sequence shown here is derived from an EMBL/GenBank/DDBJ whole genome shotgun (WGS) entry which is preliminary data.</text>
</comment>
<dbReference type="Gene3D" id="3.40.250.10">
    <property type="entry name" value="Rhodanese-like domain"/>
    <property type="match status" value="1"/>
</dbReference>
<dbReference type="GeneID" id="93148585"/>
<protein>
    <submittedName>
        <fullName evidence="3">Uncharacterized protein</fullName>
    </submittedName>
</protein>
<dbReference type="CDD" id="cd00158">
    <property type="entry name" value="RHOD"/>
    <property type="match status" value="1"/>
</dbReference>
<proteinExistence type="predicted"/>
<accession>A0A413WY07</accession>
<feature type="region of interest" description="Disordered" evidence="1">
    <location>
        <begin position="26"/>
        <end position="78"/>
    </location>
</feature>
<gene>
    <name evidence="3" type="ORF">CE91St55_44820</name>
</gene>
<dbReference type="SUPFAM" id="SSF52821">
    <property type="entry name" value="Rhodanese/Cell cycle control phosphatase"/>
    <property type="match status" value="1"/>
</dbReference>
<dbReference type="RefSeq" id="WP_006772871.1">
    <property type="nucleotide sequence ID" value="NZ_BQNJ01000002.1"/>
</dbReference>
<dbReference type="EMBL" id="BQNJ01000002">
    <property type="protein sequence ID" value="GKH02501.1"/>
    <property type="molecule type" value="Genomic_DNA"/>
</dbReference>